<reference evidence="1" key="1">
    <citation type="submission" date="2018-01" db="EMBL/GenBank/DDBJ databases">
        <authorList>
            <person name="Mao J.F."/>
        </authorList>
    </citation>
    <scope>NUCLEOTIDE SEQUENCE</scope>
    <source>
        <strain evidence="1">Huo1</strain>
        <tissue evidence="1">Leaf</tissue>
    </source>
</reference>
<accession>A0A8X8WNB9</accession>
<dbReference type="InterPro" id="IPR050773">
    <property type="entry name" value="CbxX/CfxQ_RuBisCO_ESX"/>
</dbReference>
<comment type="caution">
    <text evidence="1">The sequence shown here is derived from an EMBL/GenBank/DDBJ whole genome shotgun (WGS) entry which is preliminary data.</text>
</comment>
<dbReference type="SUPFAM" id="SSF52540">
    <property type="entry name" value="P-loop containing nucleoside triphosphate hydrolases"/>
    <property type="match status" value="1"/>
</dbReference>
<gene>
    <name evidence="1" type="ORF">SASPL_139543</name>
</gene>
<proteinExistence type="predicted"/>
<protein>
    <submittedName>
        <fullName evidence="1">Uncharacterized protein</fullName>
    </submittedName>
</protein>
<dbReference type="AlphaFoldDB" id="A0A8X8WNB9"/>
<evidence type="ECO:0000313" key="1">
    <source>
        <dbReference type="EMBL" id="KAG6398092.1"/>
    </source>
</evidence>
<dbReference type="GO" id="GO:0016887">
    <property type="term" value="F:ATP hydrolysis activity"/>
    <property type="evidence" value="ECO:0007669"/>
    <property type="project" value="TreeGrafter"/>
</dbReference>
<dbReference type="EMBL" id="PNBA02000015">
    <property type="protein sequence ID" value="KAG6398092.1"/>
    <property type="molecule type" value="Genomic_DNA"/>
</dbReference>
<evidence type="ECO:0000313" key="2">
    <source>
        <dbReference type="Proteomes" id="UP000298416"/>
    </source>
</evidence>
<sequence length="346" mass="38663">MSVINCETFYEDEPMLEEVKREISSIVGLPEIKRQLESIVDKIIDAEKDAADGIRVIPPKPFHMVFVGRNGTVAVDLTNSCFMYLAIWGEICEIQPQCCLAVKIRLKNFMWEKNSEEIAMKAGNGFTLYCEWDIMKSSVQLICLKMLGKSTVARIIGKLFYLAGALASYTVTEMQGNQKMKYAEGGVLLVNIDEEDLINSDTQEELIAAMDAGDSSIVLAGNYSALNQYMKCNLNLYKRFSARLQFDDLTCEDLAMILERKASIKEENDLLCGFELDSSCSTDSIARTITELTPRNLRSLLNAHLLDQMLIEAKKVAMPGEKIISLGDLAMGIQNGADIYKKLLNL</sequence>
<dbReference type="PANTHER" id="PTHR43392">
    <property type="entry name" value="AAA-TYPE ATPASE FAMILY PROTEIN / ANKYRIN REPEAT FAMILY PROTEIN"/>
    <property type="match status" value="1"/>
</dbReference>
<dbReference type="InterPro" id="IPR027417">
    <property type="entry name" value="P-loop_NTPase"/>
</dbReference>
<organism evidence="1">
    <name type="scientific">Salvia splendens</name>
    <name type="common">Scarlet sage</name>
    <dbReference type="NCBI Taxonomy" id="180675"/>
    <lineage>
        <taxon>Eukaryota</taxon>
        <taxon>Viridiplantae</taxon>
        <taxon>Streptophyta</taxon>
        <taxon>Embryophyta</taxon>
        <taxon>Tracheophyta</taxon>
        <taxon>Spermatophyta</taxon>
        <taxon>Magnoliopsida</taxon>
        <taxon>eudicotyledons</taxon>
        <taxon>Gunneridae</taxon>
        <taxon>Pentapetalae</taxon>
        <taxon>asterids</taxon>
        <taxon>lamiids</taxon>
        <taxon>Lamiales</taxon>
        <taxon>Lamiaceae</taxon>
        <taxon>Nepetoideae</taxon>
        <taxon>Mentheae</taxon>
        <taxon>Salviinae</taxon>
        <taxon>Salvia</taxon>
        <taxon>Salvia subgen. Calosphace</taxon>
        <taxon>core Calosphace</taxon>
    </lineage>
</organism>
<reference evidence="1" key="2">
    <citation type="submission" date="2020-08" db="EMBL/GenBank/DDBJ databases">
        <title>Plant Genome Project.</title>
        <authorList>
            <person name="Zhang R.-G."/>
        </authorList>
    </citation>
    <scope>NUCLEOTIDE SEQUENCE</scope>
    <source>
        <strain evidence="1">Huo1</strain>
        <tissue evidence="1">Leaf</tissue>
    </source>
</reference>
<name>A0A8X8WNB9_SALSN</name>
<dbReference type="PANTHER" id="PTHR43392:SF2">
    <property type="entry name" value="AAA-TYPE ATPASE FAMILY PROTEIN _ ANKYRIN REPEAT FAMILY PROTEIN"/>
    <property type="match status" value="1"/>
</dbReference>
<keyword evidence="2" id="KW-1185">Reference proteome</keyword>
<dbReference type="Proteomes" id="UP000298416">
    <property type="component" value="Unassembled WGS sequence"/>
</dbReference>